<gene>
    <name evidence="2" type="ORF">HEB94_001277</name>
</gene>
<accession>A0A927R7N7</accession>
<reference evidence="2" key="1">
    <citation type="submission" date="2020-10" db="EMBL/GenBank/DDBJ databases">
        <title>Sequencing the genomes of 1000 actinobacteria strains.</title>
        <authorList>
            <person name="Klenk H.-P."/>
        </authorList>
    </citation>
    <scope>NUCLEOTIDE SEQUENCE</scope>
    <source>
        <strain evidence="2">DSM 45354</strain>
    </source>
</reference>
<name>A0A927R7N7_9ACTN</name>
<dbReference type="InterPro" id="IPR024072">
    <property type="entry name" value="DHFR-like_dom_sf"/>
</dbReference>
<dbReference type="GO" id="GO:0008703">
    <property type="term" value="F:5-amino-6-(5-phosphoribosylamino)uracil reductase activity"/>
    <property type="evidence" value="ECO:0007669"/>
    <property type="project" value="InterPro"/>
</dbReference>
<dbReference type="InterPro" id="IPR002734">
    <property type="entry name" value="RibDG_C"/>
</dbReference>
<dbReference type="SUPFAM" id="SSF53597">
    <property type="entry name" value="Dihydrofolate reductase-like"/>
    <property type="match status" value="1"/>
</dbReference>
<feature type="domain" description="Bacterial bifunctional deaminase-reductase C-terminal" evidence="1">
    <location>
        <begin position="5"/>
        <end position="53"/>
    </location>
</feature>
<dbReference type="RefSeq" id="WP_202896164.1">
    <property type="nucleotide sequence ID" value="NZ_BAABJL010000169.1"/>
</dbReference>
<comment type="caution">
    <text evidence="2">The sequence shown here is derived from an EMBL/GenBank/DDBJ whole genome shotgun (WGS) entry which is preliminary data.</text>
</comment>
<evidence type="ECO:0000313" key="2">
    <source>
        <dbReference type="EMBL" id="MBE1604429.1"/>
    </source>
</evidence>
<protein>
    <recommendedName>
        <fullName evidence="1">Bacterial bifunctional deaminase-reductase C-terminal domain-containing protein</fullName>
    </recommendedName>
</protein>
<evidence type="ECO:0000259" key="1">
    <source>
        <dbReference type="Pfam" id="PF01872"/>
    </source>
</evidence>
<organism evidence="2 3">
    <name type="scientific">Actinopolymorpha pittospori</name>
    <dbReference type="NCBI Taxonomy" id="648752"/>
    <lineage>
        <taxon>Bacteria</taxon>
        <taxon>Bacillati</taxon>
        <taxon>Actinomycetota</taxon>
        <taxon>Actinomycetes</taxon>
        <taxon>Propionibacteriales</taxon>
        <taxon>Actinopolymorphaceae</taxon>
        <taxon>Actinopolymorpha</taxon>
    </lineage>
</organism>
<evidence type="ECO:0000313" key="3">
    <source>
        <dbReference type="Proteomes" id="UP000638648"/>
    </source>
</evidence>
<sequence length="54" mass="5781">MTAARKIVAGLFMSLDGVAEAPETWNLPYMDEEMGAAVGQMHAEADTLLLGRVT</sequence>
<dbReference type="Pfam" id="PF01872">
    <property type="entry name" value="RibD_C"/>
    <property type="match status" value="1"/>
</dbReference>
<dbReference type="GO" id="GO:0009231">
    <property type="term" value="P:riboflavin biosynthetic process"/>
    <property type="evidence" value="ECO:0007669"/>
    <property type="project" value="InterPro"/>
</dbReference>
<dbReference type="AlphaFoldDB" id="A0A927R7N7"/>
<dbReference type="Proteomes" id="UP000638648">
    <property type="component" value="Unassembled WGS sequence"/>
</dbReference>
<keyword evidence="3" id="KW-1185">Reference proteome</keyword>
<proteinExistence type="predicted"/>
<dbReference type="EMBL" id="JADBEM010000001">
    <property type="protein sequence ID" value="MBE1604429.1"/>
    <property type="molecule type" value="Genomic_DNA"/>
</dbReference>